<feature type="region of interest" description="Disordered" evidence="10">
    <location>
        <begin position="96"/>
        <end position="135"/>
    </location>
</feature>
<evidence type="ECO:0000256" key="4">
    <source>
        <dbReference type="ARBA" id="ARBA00006347"/>
    </source>
</evidence>
<evidence type="ECO:0000256" key="3">
    <source>
        <dbReference type="ARBA" id="ARBA00004319"/>
    </source>
</evidence>
<dbReference type="InterPro" id="IPR036249">
    <property type="entry name" value="Thioredoxin-like_sf"/>
</dbReference>
<comment type="function">
    <text evidence="2">Participates in the folding of proteins containing disulfide bonds, may be involved in glycosylation, prolyl hydroxylation and triglyceride transfer.</text>
</comment>
<reference evidence="13" key="1">
    <citation type="journal article" date="2010" name="Genome Res.">
        <title>Population genomic sequencing of Coccidioides fungi reveals recent hybridization and transposon control.</title>
        <authorList>
            <person name="Neafsey D.E."/>
            <person name="Barker B.M."/>
            <person name="Sharpton T.J."/>
            <person name="Stajich J.E."/>
            <person name="Park D.J."/>
            <person name="Whiston E."/>
            <person name="Hung C.-Y."/>
            <person name="McMahan C."/>
            <person name="White J."/>
            <person name="Sykes S."/>
            <person name="Heiman D."/>
            <person name="Young S."/>
            <person name="Zeng Q."/>
            <person name="Abouelleil A."/>
            <person name="Aftuck L."/>
            <person name="Bessette D."/>
            <person name="Brown A."/>
            <person name="FitzGerald M."/>
            <person name="Lui A."/>
            <person name="Macdonald J.P."/>
            <person name="Priest M."/>
            <person name="Orbach M.J."/>
            <person name="Galgiani J.N."/>
            <person name="Kirkland T.N."/>
            <person name="Cole G.T."/>
            <person name="Birren B.W."/>
            <person name="Henn M.R."/>
            <person name="Taylor J.W."/>
            <person name="Rounsley S.D."/>
        </authorList>
    </citation>
    <scope>NUCLEOTIDE SEQUENCE [LARGE SCALE GENOMIC DNA]</scope>
    <source>
        <strain evidence="13">RMSCC 3703</strain>
    </source>
</reference>
<keyword evidence="7 12" id="KW-0413">Isomerase</keyword>
<dbReference type="Proteomes" id="UP000054559">
    <property type="component" value="Unassembled WGS sequence"/>
</dbReference>
<evidence type="ECO:0000313" key="12">
    <source>
        <dbReference type="EMBL" id="KMU73546.1"/>
    </source>
</evidence>
<comment type="subcellular location">
    <subcellularLocation>
        <location evidence="3">Endoplasmic reticulum lumen</location>
    </subcellularLocation>
</comment>
<evidence type="ECO:0000256" key="1">
    <source>
        <dbReference type="ARBA" id="ARBA00001182"/>
    </source>
</evidence>
<keyword evidence="8" id="KW-0676">Redox-active center</keyword>
<evidence type="ECO:0000256" key="10">
    <source>
        <dbReference type="SAM" id="MobiDB-lite"/>
    </source>
</evidence>
<name>A0A0J8QM75_COCIT</name>
<dbReference type="Pfam" id="PF00085">
    <property type="entry name" value="Thioredoxin"/>
    <property type="match status" value="1"/>
</dbReference>
<dbReference type="PANTHER" id="PTHR18929">
    <property type="entry name" value="PROTEIN DISULFIDE ISOMERASE"/>
    <property type="match status" value="1"/>
</dbReference>
<dbReference type="STRING" id="454286.A0A0J8QM75"/>
<evidence type="ECO:0000256" key="8">
    <source>
        <dbReference type="ARBA" id="ARBA00023284"/>
    </source>
</evidence>
<evidence type="ECO:0000256" key="9">
    <source>
        <dbReference type="ARBA" id="ARBA00039846"/>
    </source>
</evidence>
<dbReference type="GO" id="GO:0003756">
    <property type="term" value="F:protein disulfide isomerase activity"/>
    <property type="evidence" value="ECO:0007669"/>
    <property type="project" value="UniProtKB-EC"/>
</dbReference>
<protein>
    <recommendedName>
        <fullName evidence="9">Protein disulfide-isomerase</fullName>
        <ecNumber evidence="5">5.3.4.1</ecNumber>
    </recommendedName>
</protein>
<sequence>MYYWSFTPHGVGTARPASLYANNPEFSSKVVIAKIDATANDVPDEIQGFPTIKLYPADSKDSPVEYRGTRTVEDLANFIRDNGKYHVDAYVKGQVEEGGDVTGKPKTETVASTASTESGTPATSKQAEATVHEEL</sequence>
<dbReference type="EC" id="5.3.4.1" evidence="5"/>
<dbReference type="EMBL" id="DS268130">
    <property type="protein sequence ID" value="KMU73546.1"/>
    <property type="molecule type" value="Genomic_DNA"/>
</dbReference>
<evidence type="ECO:0000256" key="7">
    <source>
        <dbReference type="ARBA" id="ARBA00023235"/>
    </source>
</evidence>
<comment type="similarity">
    <text evidence="4">Belongs to the protein disulfide isomerase family.</text>
</comment>
<dbReference type="Gene3D" id="3.40.30.10">
    <property type="entry name" value="Glutaredoxin"/>
    <property type="match status" value="1"/>
</dbReference>
<dbReference type="InterPro" id="IPR013766">
    <property type="entry name" value="Thioredoxin_domain"/>
</dbReference>
<dbReference type="GO" id="GO:0034976">
    <property type="term" value="P:response to endoplasmic reticulum stress"/>
    <property type="evidence" value="ECO:0007669"/>
    <property type="project" value="TreeGrafter"/>
</dbReference>
<evidence type="ECO:0000256" key="6">
    <source>
        <dbReference type="ARBA" id="ARBA00022824"/>
    </source>
</evidence>
<dbReference type="GO" id="GO:0005788">
    <property type="term" value="C:endoplasmic reticulum lumen"/>
    <property type="evidence" value="ECO:0007669"/>
    <property type="project" value="UniProtKB-SubCell"/>
</dbReference>
<keyword evidence="6" id="KW-0256">Endoplasmic reticulum</keyword>
<dbReference type="SUPFAM" id="SSF52833">
    <property type="entry name" value="Thioredoxin-like"/>
    <property type="match status" value="1"/>
</dbReference>
<feature type="compositionally biased region" description="Low complexity" evidence="10">
    <location>
        <begin position="108"/>
        <end position="120"/>
    </location>
</feature>
<evidence type="ECO:0000256" key="5">
    <source>
        <dbReference type="ARBA" id="ARBA00012723"/>
    </source>
</evidence>
<feature type="domain" description="Thioredoxin" evidence="11">
    <location>
        <begin position="25"/>
        <end position="80"/>
    </location>
</feature>
<organism evidence="12 13">
    <name type="scientific">Coccidioides immitis RMSCC 3703</name>
    <dbReference type="NCBI Taxonomy" id="454286"/>
    <lineage>
        <taxon>Eukaryota</taxon>
        <taxon>Fungi</taxon>
        <taxon>Dikarya</taxon>
        <taxon>Ascomycota</taxon>
        <taxon>Pezizomycotina</taxon>
        <taxon>Eurotiomycetes</taxon>
        <taxon>Eurotiomycetidae</taxon>
        <taxon>Onygenales</taxon>
        <taxon>Onygenaceae</taxon>
        <taxon>Coccidioides</taxon>
    </lineage>
</organism>
<dbReference type="PANTHER" id="PTHR18929:SF132">
    <property type="entry name" value="PROTEIN DISULFIDE-ISOMERASE A3"/>
    <property type="match status" value="1"/>
</dbReference>
<dbReference type="AlphaFoldDB" id="A0A0J8QM75"/>
<evidence type="ECO:0000259" key="11">
    <source>
        <dbReference type="Pfam" id="PF00085"/>
    </source>
</evidence>
<comment type="catalytic activity">
    <reaction evidence="1">
        <text>Catalyzes the rearrangement of -S-S- bonds in proteins.</text>
        <dbReference type="EC" id="5.3.4.1"/>
    </reaction>
</comment>
<dbReference type="GO" id="GO:0006457">
    <property type="term" value="P:protein folding"/>
    <property type="evidence" value="ECO:0007669"/>
    <property type="project" value="TreeGrafter"/>
</dbReference>
<accession>A0A0J8QM75</accession>
<evidence type="ECO:0000256" key="2">
    <source>
        <dbReference type="ARBA" id="ARBA00002692"/>
    </source>
</evidence>
<proteinExistence type="inferred from homology"/>
<gene>
    <name evidence="12" type="ORF">CISG_03679</name>
</gene>
<evidence type="ECO:0000313" key="13">
    <source>
        <dbReference type="Proteomes" id="UP000054559"/>
    </source>
</evidence>